<organism evidence="2 3">
    <name type="scientific">Qipengyuania spongiae</name>
    <dbReference type="NCBI Taxonomy" id="2909673"/>
    <lineage>
        <taxon>Bacteria</taxon>
        <taxon>Pseudomonadati</taxon>
        <taxon>Pseudomonadota</taxon>
        <taxon>Alphaproteobacteria</taxon>
        <taxon>Sphingomonadales</taxon>
        <taxon>Erythrobacteraceae</taxon>
        <taxon>Qipengyuania</taxon>
    </lineage>
</organism>
<keyword evidence="3" id="KW-1185">Reference proteome</keyword>
<feature type="transmembrane region" description="Helical" evidence="1">
    <location>
        <begin position="151"/>
        <end position="170"/>
    </location>
</feature>
<gene>
    <name evidence="2" type="ORF">L1F33_10165</name>
</gene>
<sequence>MLDGGHGVGLIVANIRNEAALLLRLIIGDQAWKVTCLSLGLGLLCLIAVYIFTAVQDGSPLAGKIAYKIDPGREGSMGEVVAYGLSFSACVLFLLASVENRSRVLLFASALLAFVWFDDSASFHENFGVYLSEQFVLPTFAGSRQRDTGELIAWMLAAAILGLLLLLALCRPRRGDMGVLALVSVGFGCLVFFGIFVDQLHSMAPSALYVPLVALEDGGEMLAIGCLTSLALGLVRHGKVYYEAFAGQRERTSSM</sequence>
<evidence type="ECO:0000256" key="1">
    <source>
        <dbReference type="SAM" id="Phobius"/>
    </source>
</evidence>
<dbReference type="EMBL" id="CP092471">
    <property type="protein sequence ID" value="UVI38613.1"/>
    <property type="molecule type" value="Genomic_DNA"/>
</dbReference>
<feature type="transmembrane region" description="Helical" evidence="1">
    <location>
        <begin position="80"/>
        <end position="98"/>
    </location>
</feature>
<name>A0ABY5SZS7_9SPHN</name>
<dbReference type="Proteomes" id="UP001065265">
    <property type="component" value="Chromosome"/>
</dbReference>
<feature type="transmembrane region" description="Helical" evidence="1">
    <location>
        <begin position="105"/>
        <end position="123"/>
    </location>
</feature>
<reference evidence="2" key="1">
    <citation type="submission" date="2022-02" db="EMBL/GenBank/DDBJ databases">
        <title>Qipengyuania spongiae sp. nov., isolated from marine sponge.</title>
        <authorList>
            <person name="Li Z."/>
            <person name="Zhang M."/>
        </authorList>
    </citation>
    <scope>NUCLEOTIDE SEQUENCE</scope>
    <source>
        <strain evidence="2">PHS-Z21</strain>
    </source>
</reference>
<feature type="transmembrane region" description="Helical" evidence="1">
    <location>
        <begin position="31"/>
        <end position="52"/>
    </location>
</feature>
<accession>A0ABY5SZS7</accession>
<keyword evidence="1" id="KW-1133">Transmembrane helix</keyword>
<protein>
    <submittedName>
        <fullName evidence="2">Uncharacterized protein</fullName>
    </submittedName>
</protein>
<feature type="transmembrane region" description="Helical" evidence="1">
    <location>
        <begin position="177"/>
        <end position="197"/>
    </location>
</feature>
<proteinExistence type="predicted"/>
<evidence type="ECO:0000313" key="3">
    <source>
        <dbReference type="Proteomes" id="UP001065265"/>
    </source>
</evidence>
<keyword evidence="1" id="KW-0472">Membrane</keyword>
<dbReference type="RefSeq" id="WP_265557784.1">
    <property type="nucleotide sequence ID" value="NZ_CP092471.1"/>
</dbReference>
<keyword evidence="1" id="KW-0812">Transmembrane</keyword>
<feature type="transmembrane region" description="Helical" evidence="1">
    <location>
        <begin position="209"/>
        <end position="235"/>
    </location>
</feature>
<evidence type="ECO:0000313" key="2">
    <source>
        <dbReference type="EMBL" id="UVI38613.1"/>
    </source>
</evidence>